<keyword evidence="2" id="KW-0964">Secreted</keyword>
<comment type="caution">
    <text evidence="6">Lacks conserved residue(s) required for the propagation of feature annotation.</text>
</comment>
<feature type="compositionally biased region" description="Polar residues" evidence="7">
    <location>
        <begin position="301"/>
        <end position="312"/>
    </location>
</feature>
<dbReference type="GO" id="GO:0005615">
    <property type="term" value="C:extracellular space"/>
    <property type="evidence" value="ECO:0007669"/>
    <property type="project" value="TreeGrafter"/>
</dbReference>
<dbReference type="InterPro" id="IPR051950">
    <property type="entry name" value="Dev_reg/Prot_inhib"/>
</dbReference>
<evidence type="ECO:0000313" key="9">
    <source>
        <dbReference type="EMBL" id="MDE48496.1"/>
    </source>
</evidence>
<dbReference type="InterPro" id="IPR018247">
    <property type="entry name" value="EF_Hand_1_Ca_BS"/>
</dbReference>
<evidence type="ECO:0000256" key="4">
    <source>
        <dbReference type="ARBA" id="ARBA00022837"/>
    </source>
</evidence>
<keyword evidence="5" id="KW-1015">Disulfide bond</keyword>
<evidence type="ECO:0000256" key="6">
    <source>
        <dbReference type="PROSITE-ProRule" id="PRU00500"/>
    </source>
</evidence>
<keyword evidence="3" id="KW-0677">Repeat</keyword>
<dbReference type="InterPro" id="IPR036857">
    <property type="entry name" value="Thyroglobulin_1_sf"/>
</dbReference>
<dbReference type="InterPro" id="IPR011992">
    <property type="entry name" value="EF-hand-dom_pair"/>
</dbReference>
<evidence type="ECO:0000256" key="3">
    <source>
        <dbReference type="ARBA" id="ARBA00022737"/>
    </source>
</evidence>
<name>A0A6G1SD93_9ACAR</name>
<feature type="region of interest" description="Disordered" evidence="7">
    <location>
        <begin position="169"/>
        <end position="205"/>
    </location>
</feature>
<dbReference type="PROSITE" id="PS00018">
    <property type="entry name" value="EF_HAND_1"/>
    <property type="match status" value="1"/>
</dbReference>
<dbReference type="PROSITE" id="PS00484">
    <property type="entry name" value="THYROGLOBULIN_1_1"/>
    <property type="match status" value="1"/>
</dbReference>
<feature type="region of interest" description="Disordered" evidence="7">
    <location>
        <begin position="298"/>
        <end position="376"/>
    </location>
</feature>
<reference evidence="9" key="1">
    <citation type="submission" date="2018-10" db="EMBL/GenBank/DDBJ databases">
        <title>Transcriptome assembly of Aceria tosichella (Wheat curl mite) Type 2.</title>
        <authorList>
            <person name="Scully E.D."/>
            <person name="Geib S.M."/>
            <person name="Palmer N.A."/>
            <person name="Gupta A.K."/>
            <person name="Sarath G."/>
            <person name="Tatineni S."/>
        </authorList>
    </citation>
    <scope>NUCLEOTIDE SEQUENCE</scope>
    <source>
        <strain evidence="9">LincolnNE</strain>
    </source>
</reference>
<protein>
    <submittedName>
        <fullName evidence="9">SPARC-related modular calcium-binding protein 2</fullName>
    </submittedName>
</protein>
<dbReference type="EMBL" id="GGYP01003725">
    <property type="protein sequence ID" value="MDE48496.1"/>
    <property type="molecule type" value="Transcribed_RNA"/>
</dbReference>
<dbReference type="PANTHER" id="PTHR12352:SF3">
    <property type="entry name" value="NIDOGEN-2"/>
    <property type="match status" value="1"/>
</dbReference>
<evidence type="ECO:0000256" key="5">
    <source>
        <dbReference type="ARBA" id="ARBA00023157"/>
    </source>
</evidence>
<feature type="compositionally biased region" description="Low complexity" evidence="7">
    <location>
        <begin position="172"/>
        <end position="184"/>
    </location>
</feature>
<sequence length="661" mass="73643">MRQYLLHVSQAVRRVYYYCNFSQHVTQILLVCIILQNYPCLCAELSSLDLGPQQQQQHQQQQIGQLATRKTNHLNLGPLDRSHENADFVTAISTQVASSLRGDRLSNVGTIRNLNQHQQTGRIASAASNGSGNQHILTNKQIISNNDGKKQEDPLPADCFAKRNEVLKRQNPASSPAPTASPMSGFHRLRPKVDNTGHHHAPTTTSTPIVLNVTLANNFDGEHIPRCRQDGSYEPVQCHKIGYCWCVNRYGQAIKNSAVRSGEEPECDPRMYESESNNQLVVVGISAQRIKNILKSGGSVFDSSTPNGNINFEATEPTTSSSSSQDSSETTLGDGHQQVEPHLNRLAGAGTHGPVMPLIPNDCKNSRENARNRAATQVNDSIWVPECDNDDEKLYAEQQCHKSRVCWCVDQTTGLPLRTSEQLSSRPTTHNCTEIKKILGIATIKSPSSSSGSMKPGQQQEATPAFYQGSSEYCDADKRADFVISLNNQFRQQISEYVRQNPTSSLPSDLSSSNPYQISELQVSKWKFNIMDRDSDGKIGDREWSKFKNNFKLVDKVSELDNPYKQQKSPYFSLAPLLIVRSQRKCWRDFLEFCGSGELVDESVSLAMWLSCTEVPPKSAKEEQRARNPVSTSENTYALSREAAIVRSQKKNPFLGILKPD</sequence>
<evidence type="ECO:0000256" key="1">
    <source>
        <dbReference type="ARBA" id="ARBA00004613"/>
    </source>
</evidence>
<gene>
    <name evidence="9" type="primary">SMOC2</name>
    <name evidence="9" type="ORF">g.18365</name>
</gene>
<evidence type="ECO:0000256" key="7">
    <source>
        <dbReference type="SAM" id="MobiDB-lite"/>
    </source>
</evidence>
<keyword evidence="4" id="KW-0106">Calcium</keyword>
<proteinExistence type="predicted"/>
<dbReference type="InterPro" id="IPR000716">
    <property type="entry name" value="Thyroglobulin_1"/>
</dbReference>
<dbReference type="AlphaFoldDB" id="A0A6G1SD93"/>
<dbReference type="Pfam" id="PF00086">
    <property type="entry name" value="Thyroglobulin_1"/>
    <property type="match status" value="2"/>
</dbReference>
<dbReference type="SUPFAM" id="SSF47473">
    <property type="entry name" value="EF-hand"/>
    <property type="match status" value="1"/>
</dbReference>
<dbReference type="PANTHER" id="PTHR12352">
    <property type="entry name" value="SECRETED MODULAR CALCIUM-BINDING PROTEIN"/>
    <property type="match status" value="1"/>
</dbReference>
<feature type="domain" description="Thyroglobulin type-1" evidence="8">
    <location>
        <begin position="360"/>
        <end position="432"/>
    </location>
</feature>
<dbReference type="SUPFAM" id="SSF57610">
    <property type="entry name" value="Thyroglobulin type-1 domain"/>
    <property type="match status" value="2"/>
</dbReference>
<evidence type="ECO:0000259" key="8">
    <source>
        <dbReference type="PROSITE" id="PS51162"/>
    </source>
</evidence>
<dbReference type="SMART" id="SM00211">
    <property type="entry name" value="TY"/>
    <property type="match status" value="2"/>
</dbReference>
<dbReference type="PROSITE" id="PS51162">
    <property type="entry name" value="THYROGLOBULIN_1_2"/>
    <property type="match status" value="2"/>
</dbReference>
<dbReference type="CDD" id="cd00191">
    <property type="entry name" value="TY"/>
    <property type="match status" value="2"/>
</dbReference>
<feature type="domain" description="Thyroglobulin type-1" evidence="8">
    <location>
        <begin position="156"/>
        <end position="267"/>
    </location>
</feature>
<comment type="subcellular location">
    <subcellularLocation>
        <location evidence="1">Secreted</location>
    </subcellularLocation>
</comment>
<organism evidence="9">
    <name type="scientific">Aceria tosichella</name>
    <name type="common">wheat curl mite</name>
    <dbReference type="NCBI Taxonomy" id="561515"/>
    <lineage>
        <taxon>Eukaryota</taxon>
        <taxon>Metazoa</taxon>
        <taxon>Ecdysozoa</taxon>
        <taxon>Arthropoda</taxon>
        <taxon>Chelicerata</taxon>
        <taxon>Arachnida</taxon>
        <taxon>Acari</taxon>
        <taxon>Acariformes</taxon>
        <taxon>Trombidiformes</taxon>
        <taxon>Prostigmata</taxon>
        <taxon>Eupodina</taxon>
        <taxon>Eriophyoidea</taxon>
        <taxon>Eriophyidae</taxon>
        <taxon>Eriophyinae</taxon>
        <taxon>Aceriini</taxon>
        <taxon>Aceria</taxon>
    </lineage>
</organism>
<dbReference type="Gene3D" id="1.10.238.10">
    <property type="entry name" value="EF-hand"/>
    <property type="match status" value="1"/>
</dbReference>
<dbReference type="Gene3D" id="4.10.800.10">
    <property type="entry name" value="Thyroglobulin type-1"/>
    <property type="match status" value="2"/>
</dbReference>
<feature type="compositionally biased region" description="Low complexity" evidence="7">
    <location>
        <begin position="313"/>
        <end position="331"/>
    </location>
</feature>
<accession>A0A6G1SD93</accession>
<evidence type="ECO:0000256" key="2">
    <source>
        <dbReference type="ARBA" id="ARBA00022525"/>
    </source>
</evidence>